<feature type="compositionally biased region" description="Polar residues" evidence="1">
    <location>
        <begin position="550"/>
        <end position="567"/>
    </location>
</feature>
<sequence length="761" mass="83341">MSGQQPPPYGNGPRGWNPRAHNPASPSPSSFLYRPPSPWTTAPSPPPIISGPRPYRHAMSPAPITSGVQWWRIAGTASLSAGSPAAPELVWRPADQLFQLSPTPSPIVCQTPSSDFNYSNRQTPLSHHQYQQAPPQFYQQQGAPVIPPQPRQHGGQGAHGGHGLAQDQIDFVGVPLEPPQPKSYVIYDDEEEFGPSTAEIIANQSQDYIDEKLAEYQMTILQLQAKGCVTDIFSRSMMSRSKGVSKVAQYEKIWFDGSSPLKRPAEQSSDEMRLTDDQDEYDAENPFEIDVHEIERRLRQERQRGLAEAEAAKLAFQQVQLRHTTPPRRVEVTSDQVASPFNVTLRTTSRMSPGAEHGNVEEHLAPFNVTLRTTRRTKKKEFKELENFLEGERTVREVPSADGVRTIITSSMTSDGGYAEEKIYRHGEGYVSPRDSPSWSRSSYSSERSSVTPPRSVDLTAGGRRILIKLEQESELTEENQTRDETDLSFGRQEVAMATGNIDITVGGSNPRRRLYQQTTVQVGGGNRTSPQDSTPQRPRDLDLAGATKTMLTSTPIGTKEQPQTGPKTLVSPAATCQLRGSSTEEPRKIVSHKTITSTTTKSTSSSTSATSSSSTSRKLIETSPVVVGNIAQIRTGKSNASDNDIDIDNDSDTEGRPASSIVIVSTPTRPTTPASISASAVTPTASISATAAHALSGIGTFSKSLRQDYQTLATQSGRSNESPSDQEYQEFQSTMASINYARSNSQYDSHIKEKRGKNRE</sequence>
<evidence type="ECO:0000256" key="1">
    <source>
        <dbReference type="SAM" id="MobiDB-lite"/>
    </source>
</evidence>
<dbReference type="HOGENOM" id="CLU_366491_0_0_1"/>
<feature type="compositionally biased region" description="Polar residues" evidence="1">
    <location>
        <begin position="521"/>
        <end position="537"/>
    </location>
</feature>
<feature type="compositionally biased region" description="Low complexity" evidence="1">
    <location>
        <begin position="432"/>
        <end position="454"/>
    </location>
</feature>
<feature type="compositionally biased region" description="Low complexity" evidence="1">
    <location>
        <begin position="595"/>
        <end position="617"/>
    </location>
</feature>
<feature type="region of interest" description="Disordered" evidence="1">
    <location>
        <begin position="741"/>
        <end position="761"/>
    </location>
</feature>
<evidence type="ECO:0000313" key="3">
    <source>
        <dbReference type="Proteomes" id="UP000000304"/>
    </source>
</evidence>
<dbReference type="OMA" id="PSEQEYQ"/>
<feature type="compositionally biased region" description="Pro residues" evidence="1">
    <location>
        <begin position="35"/>
        <end position="49"/>
    </location>
</feature>
<feature type="compositionally biased region" description="Acidic residues" evidence="1">
    <location>
        <begin position="644"/>
        <end position="653"/>
    </location>
</feature>
<reference evidence="2 3" key="1">
    <citation type="journal article" date="2007" name="Nature">
        <title>Evolution of genes and genomes on the Drosophila phylogeny.</title>
        <authorList>
            <consortium name="Drosophila 12 Genomes Consortium"/>
            <person name="Clark A.G."/>
            <person name="Eisen M.B."/>
            <person name="Smith D.R."/>
            <person name="Bergman C.M."/>
            <person name="Oliver B."/>
            <person name="Markow T.A."/>
            <person name="Kaufman T.C."/>
            <person name="Kellis M."/>
            <person name="Gelbart W."/>
            <person name="Iyer V.N."/>
            <person name="Pollard D.A."/>
            <person name="Sackton T.B."/>
            <person name="Larracuente A.M."/>
            <person name="Singh N.D."/>
            <person name="Abad J.P."/>
            <person name="Abt D.N."/>
            <person name="Adryan B."/>
            <person name="Aguade M."/>
            <person name="Akashi H."/>
            <person name="Anderson W.W."/>
            <person name="Aquadro C.F."/>
            <person name="Ardell D.H."/>
            <person name="Arguello R."/>
            <person name="Artieri C.G."/>
            <person name="Barbash D.A."/>
            <person name="Barker D."/>
            <person name="Barsanti P."/>
            <person name="Batterham P."/>
            <person name="Batzoglou S."/>
            <person name="Begun D."/>
            <person name="Bhutkar A."/>
            <person name="Blanco E."/>
            <person name="Bosak S.A."/>
            <person name="Bradley R.K."/>
            <person name="Brand A.D."/>
            <person name="Brent M.R."/>
            <person name="Brooks A.N."/>
            <person name="Brown R.H."/>
            <person name="Butlin R.K."/>
            <person name="Caggese C."/>
            <person name="Calvi B.R."/>
            <person name="Bernardo de Carvalho A."/>
            <person name="Caspi A."/>
            <person name="Castrezana S."/>
            <person name="Celniker S.E."/>
            <person name="Chang J.L."/>
            <person name="Chapple C."/>
            <person name="Chatterji S."/>
            <person name="Chinwalla A."/>
            <person name="Civetta A."/>
            <person name="Clifton S.W."/>
            <person name="Comeron J.M."/>
            <person name="Costello J.C."/>
            <person name="Coyne J.A."/>
            <person name="Daub J."/>
            <person name="David R.G."/>
            <person name="Delcher A.L."/>
            <person name="Delehaunty K."/>
            <person name="Do C.B."/>
            <person name="Ebling H."/>
            <person name="Edwards K."/>
            <person name="Eickbush T."/>
            <person name="Evans J.D."/>
            <person name="Filipski A."/>
            <person name="Findeiss S."/>
            <person name="Freyhult E."/>
            <person name="Fulton L."/>
            <person name="Fulton R."/>
            <person name="Garcia A.C."/>
            <person name="Gardiner A."/>
            <person name="Garfield D.A."/>
            <person name="Garvin B.E."/>
            <person name="Gibson G."/>
            <person name="Gilbert D."/>
            <person name="Gnerre S."/>
            <person name="Godfrey J."/>
            <person name="Good R."/>
            <person name="Gotea V."/>
            <person name="Gravely B."/>
            <person name="Greenberg A.J."/>
            <person name="Griffiths-Jones S."/>
            <person name="Gross S."/>
            <person name="Guigo R."/>
            <person name="Gustafson E.A."/>
            <person name="Haerty W."/>
            <person name="Hahn M.W."/>
            <person name="Halligan D.L."/>
            <person name="Halpern A.L."/>
            <person name="Halter G.M."/>
            <person name="Han M.V."/>
            <person name="Heger A."/>
            <person name="Hillier L."/>
            <person name="Hinrichs A.S."/>
            <person name="Holmes I."/>
            <person name="Hoskins R.A."/>
            <person name="Hubisz M.J."/>
            <person name="Hultmark D."/>
            <person name="Huntley M.A."/>
            <person name="Jaffe D.B."/>
            <person name="Jagadeeshan S."/>
            <person name="Jeck W.R."/>
            <person name="Johnson J."/>
            <person name="Jones C.D."/>
            <person name="Jordan W.C."/>
            <person name="Karpen G.H."/>
            <person name="Kataoka E."/>
            <person name="Keightley P.D."/>
            <person name="Kheradpour P."/>
            <person name="Kirkness E.F."/>
            <person name="Koerich L.B."/>
            <person name="Kristiansen K."/>
            <person name="Kudrna D."/>
            <person name="Kulathinal R.J."/>
            <person name="Kumar S."/>
            <person name="Kwok R."/>
            <person name="Lander E."/>
            <person name="Langley C.H."/>
            <person name="Lapoint R."/>
            <person name="Lazzaro B.P."/>
            <person name="Lee S.J."/>
            <person name="Levesque L."/>
            <person name="Li R."/>
            <person name="Lin C.F."/>
            <person name="Lin M.F."/>
            <person name="Lindblad-Toh K."/>
            <person name="Llopart A."/>
            <person name="Long M."/>
            <person name="Low L."/>
            <person name="Lozovsky E."/>
            <person name="Lu J."/>
            <person name="Luo M."/>
            <person name="Machado C.A."/>
            <person name="Makalowski W."/>
            <person name="Marzo M."/>
            <person name="Matsuda M."/>
            <person name="Matzkin L."/>
            <person name="McAllister B."/>
            <person name="McBride C.S."/>
            <person name="McKernan B."/>
            <person name="McKernan K."/>
            <person name="Mendez-Lago M."/>
            <person name="Minx P."/>
            <person name="Mollenhauer M.U."/>
            <person name="Montooth K."/>
            <person name="Mount S.M."/>
            <person name="Mu X."/>
            <person name="Myers E."/>
            <person name="Negre B."/>
            <person name="Newfeld S."/>
            <person name="Nielsen R."/>
            <person name="Noor M.A."/>
            <person name="O'Grady P."/>
            <person name="Pachter L."/>
            <person name="Papaceit M."/>
            <person name="Parisi M.J."/>
            <person name="Parisi M."/>
            <person name="Parts L."/>
            <person name="Pedersen J.S."/>
            <person name="Pesole G."/>
            <person name="Phillippy A.M."/>
            <person name="Ponting C.P."/>
            <person name="Pop M."/>
            <person name="Porcelli D."/>
            <person name="Powell J.R."/>
            <person name="Prohaska S."/>
            <person name="Pruitt K."/>
            <person name="Puig M."/>
            <person name="Quesneville H."/>
            <person name="Ram K.R."/>
            <person name="Rand D."/>
            <person name="Rasmussen M.D."/>
            <person name="Reed L.K."/>
            <person name="Reenan R."/>
            <person name="Reily A."/>
            <person name="Remington K.A."/>
            <person name="Rieger T.T."/>
            <person name="Ritchie M.G."/>
            <person name="Robin C."/>
            <person name="Rogers Y.H."/>
            <person name="Rohde C."/>
            <person name="Rozas J."/>
            <person name="Rubenfield M.J."/>
            <person name="Ruiz A."/>
            <person name="Russo S."/>
            <person name="Salzberg S.L."/>
            <person name="Sanchez-Gracia A."/>
            <person name="Saranga D.J."/>
            <person name="Sato H."/>
            <person name="Schaeffer S.W."/>
            <person name="Schatz M.C."/>
            <person name="Schlenke T."/>
            <person name="Schwartz R."/>
            <person name="Segarra C."/>
            <person name="Singh R.S."/>
            <person name="Sirot L."/>
            <person name="Sirota M."/>
            <person name="Sisneros N.B."/>
            <person name="Smith C.D."/>
            <person name="Smith T.F."/>
            <person name="Spieth J."/>
            <person name="Stage D.E."/>
            <person name="Stark A."/>
            <person name="Stephan W."/>
            <person name="Strausberg R.L."/>
            <person name="Strempel S."/>
            <person name="Sturgill D."/>
            <person name="Sutton G."/>
            <person name="Sutton G.G."/>
            <person name="Tao W."/>
            <person name="Teichmann S."/>
            <person name="Tobari Y.N."/>
            <person name="Tomimura Y."/>
            <person name="Tsolas J.M."/>
            <person name="Valente V.L."/>
            <person name="Venter E."/>
            <person name="Venter J.C."/>
            <person name="Vicario S."/>
            <person name="Vieira F.G."/>
            <person name="Vilella A.J."/>
            <person name="Villasante A."/>
            <person name="Walenz B."/>
            <person name="Wang J."/>
            <person name="Wasserman M."/>
            <person name="Watts T."/>
            <person name="Wilson D."/>
            <person name="Wilson R.K."/>
            <person name="Wing R.A."/>
            <person name="Wolfner M.F."/>
            <person name="Wong A."/>
            <person name="Wong G.K."/>
            <person name="Wu C.I."/>
            <person name="Wu G."/>
            <person name="Yamamoto D."/>
            <person name="Yang H.P."/>
            <person name="Yang S.P."/>
            <person name="Yorke J.A."/>
            <person name="Yoshida K."/>
            <person name="Zdobnov E."/>
            <person name="Zhang P."/>
            <person name="Zhang Y."/>
            <person name="Zimin A.V."/>
            <person name="Baldwin J."/>
            <person name="Abdouelleil A."/>
            <person name="Abdulkadir J."/>
            <person name="Abebe A."/>
            <person name="Abera B."/>
            <person name="Abreu J."/>
            <person name="Acer S.C."/>
            <person name="Aftuck L."/>
            <person name="Alexander A."/>
            <person name="An P."/>
            <person name="Anderson E."/>
            <person name="Anderson S."/>
            <person name="Arachi H."/>
            <person name="Azer M."/>
            <person name="Bachantsang P."/>
            <person name="Barry A."/>
            <person name="Bayul T."/>
            <person name="Berlin A."/>
            <person name="Bessette D."/>
            <person name="Bloom T."/>
            <person name="Blye J."/>
            <person name="Boguslavskiy L."/>
            <person name="Bonnet C."/>
            <person name="Boukhgalter B."/>
            <person name="Bourzgui I."/>
            <person name="Brown A."/>
            <person name="Cahill P."/>
            <person name="Channer S."/>
            <person name="Cheshatsang Y."/>
            <person name="Chuda L."/>
            <person name="Citroen M."/>
            <person name="Collymore A."/>
            <person name="Cooke P."/>
            <person name="Costello M."/>
            <person name="D'Aco K."/>
            <person name="Daza R."/>
            <person name="De Haan G."/>
            <person name="DeGray S."/>
            <person name="DeMaso C."/>
            <person name="Dhargay N."/>
            <person name="Dooley K."/>
            <person name="Dooley E."/>
            <person name="Doricent M."/>
            <person name="Dorje P."/>
            <person name="Dorjee K."/>
            <person name="Dupes A."/>
            <person name="Elong R."/>
            <person name="Falk J."/>
            <person name="Farina A."/>
            <person name="Faro S."/>
            <person name="Ferguson D."/>
            <person name="Fisher S."/>
            <person name="Foley C.D."/>
            <person name="Franke A."/>
            <person name="Friedrich D."/>
            <person name="Gadbois L."/>
            <person name="Gearin G."/>
            <person name="Gearin C.R."/>
            <person name="Giannoukos G."/>
            <person name="Goode T."/>
            <person name="Graham J."/>
            <person name="Grandbois E."/>
            <person name="Grewal S."/>
            <person name="Gyaltsen K."/>
            <person name="Hafez N."/>
            <person name="Hagos B."/>
            <person name="Hall J."/>
            <person name="Henson C."/>
            <person name="Hollinger A."/>
            <person name="Honan T."/>
            <person name="Huard M.D."/>
            <person name="Hughes L."/>
            <person name="Hurhula B."/>
            <person name="Husby M.E."/>
            <person name="Kamat A."/>
            <person name="Kanga B."/>
            <person name="Kashin S."/>
            <person name="Khazanovich D."/>
            <person name="Kisner P."/>
            <person name="Lance K."/>
            <person name="Lara M."/>
            <person name="Lee W."/>
            <person name="Lennon N."/>
            <person name="Letendre F."/>
            <person name="LeVine R."/>
            <person name="Lipovsky A."/>
            <person name="Liu X."/>
            <person name="Liu J."/>
            <person name="Liu S."/>
            <person name="Lokyitsang T."/>
            <person name="Lokyitsang Y."/>
            <person name="Lubonja R."/>
            <person name="Lui A."/>
            <person name="MacDonald P."/>
            <person name="Magnisalis V."/>
            <person name="Maru K."/>
            <person name="Matthews C."/>
            <person name="McCusker W."/>
            <person name="McDonough S."/>
            <person name="Mehta T."/>
            <person name="Meldrim J."/>
            <person name="Meneus L."/>
            <person name="Mihai O."/>
            <person name="Mihalev A."/>
            <person name="Mihova T."/>
            <person name="Mittelman R."/>
            <person name="Mlenga V."/>
            <person name="Montmayeur A."/>
            <person name="Mulrain L."/>
            <person name="Navidi A."/>
            <person name="Naylor J."/>
            <person name="Negash T."/>
            <person name="Nguyen T."/>
            <person name="Nguyen N."/>
            <person name="Nicol R."/>
            <person name="Norbu C."/>
            <person name="Norbu N."/>
            <person name="Novod N."/>
            <person name="O'Neill B."/>
            <person name="Osman S."/>
            <person name="Markiewicz E."/>
            <person name="Oyono O.L."/>
            <person name="Patti C."/>
            <person name="Phunkhang P."/>
            <person name="Pierre F."/>
            <person name="Priest M."/>
            <person name="Raghuraman S."/>
            <person name="Rege F."/>
            <person name="Reyes R."/>
            <person name="Rise C."/>
            <person name="Rogov P."/>
            <person name="Ross K."/>
            <person name="Ryan E."/>
            <person name="Settipalli S."/>
            <person name="Shea T."/>
            <person name="Sherpa N."/>
            <person name="Shi L."/>
            <person name="Shih D."/>
            <person name="Sparrow T."/>
            <person name="Spaulding J."/>
            <person name="Stalker J."/>
            <person name="Stange-Thomann N."/>
            <person name="Stavropoulos S."/>
            <person name="Stone C."/>
            <person name="Strader C."/>
            <person name="Tesfaye S."/>
            <person name="Thomson T."/>
            <person name="Thoulutsang Y."/>
            <person name="Thoulutsang D."/>
            <person name="Topham K."/>
            <person name="Topping I."/>
            <person name="Tsamla T."/>
            <person name="Vassiliev H."/>
            <person name="Vo A."/>
            <person name="Wangchuk T."/>
            <person name="Wangdi T."/>
            <person name="Weiand M."/>
            <person name="Wilkinson J."/>
            <person name="Wilson A."/>
            <person name="Yadav S."/>
            <person name="Young G."/>
            <person name="Yu Q."/>
            <person name="Zembek L."/>
            <person name="Zhong D."/>
            <person name="Zimmer A."/>
            <person name="Zwirko Z."/>
            <person name="Jaffe D.B."/>
            <person name="Alvarez P."/>
            <person name="Brockman W."/>
            <person name="Butler J."/>
            <person name="Chin C."/>
            <person name="Gnerre S."/>
            <person name="Grabherr M."/>
            <person name="Kleber M."/>
            <person name="Mauceli E."/>
            <person name="MacCallum I."/>
        </authorList>
    </citation>
    <scope>NUCLEOTIDE SEQUENCE [LARGE SCALE GENOMIC DNA]</scope>
    <source>
        <strain evidence="3">white501</strain>
    </source>
</reference>
<dbReference type="OrthoDB" id="6538186at2759"/>
<feature type="region of interest" description="Disordered" evidence="1">
    <location>
        <begin position="521"/>
        <end position="621"/>
    </location>
</feature>
<protein>
    <submittedName>
        <fullName evidence="2">GD23323</fullName>
    </submittedName>
</protein>
<dbReference type="Proteomes" id="UP000000304">
    <property type="component" value="Chromosome 2L"/>
</dbReference>
<name>B4Q3J0_DROSI</name>
<feature type="region of interest" description="Disordered" evidence="1">
    <location>
        <begin position="428"/>
        <end position="458"/>
    </location>
</feature>
<feature type="compositionally biased region" description="Pro residues" evidence="1">
    <location>
        <begin position="1"/>
        <end position="10"/>
    </location>
</feature>
<feature type="region of interest" description="Disordered" evidence="1">
    <location>
        <begin position="634"/>
        <end position="659"/>
    </location>
</feature>
<dbReference type="AlphaFoldDB" id="B4Q3J0"/>
<feature type="region of interest" description="Disordered" evidence="1">
    <location>
        <begin position="1"/>
        <end position="54"/>
    </location>
</feature>
<proteinExistence type="predicted"/>
<keyword evidence="3" id="KW-1185">Reference proteome</keyword>
<dbReference type="STRING" id="7240.B4Q3J0"/>
<accession>B4Q3J0</accession>
<organism evidence="2 3">
    <name type="scientific">Drosophila simulans</name>
    <name type="common">Fruit fly</name>
    <dbReference type="NCBI Taxonomy" id="7240"/>
    <lineage>
        <taxon>Eukaryota</taxon>
        <taxon>Metazoa</taxon>
        <taxon>Ecdysozoa</taxon>
        <taxon>Arthropoda</taxon>
        <taxon>Hexapoda</taxon>
        <taxon>Insecta</taxon>
        <taxon>Pterygota</taxon>
        <taxon>Neoptera</taxon>
        <taxon>Endopterygota</taxon>
        <taxon>Diptera</taxon>
        <taxon>Brachycera</taxon>
        <taxon>Muscomorpha</taxon>
        <taxon>Ephydroidea</taxon>
        <taxon>Drosophilidae</taxon>
        <taxon>Drosophila</taxon>
        <taxon>Sophophora</taxon>
    </lineage>
</organism>
<dbReference type="EMBL" id="CM000361">
    <property type="protein sequence ID" value="EDX03794.1"/>
    <property type="molecule type" value="Genomic_DNA"/>
</dbReference>
<gene>
    <name evidence="2" type="primary">Dsim\GD23323</name>
    <name evidence="2" type="ORF">Dsim_GD23323</name>
</gene>
<evidence type="ECO:0000313" key="2">
    <source>
        <dbReference type="EMBL" id="EDX03794.1"/>
    </source>
</evidence>